<sequence>MASSKKTAPASARSSANAAGVPPSFDLREDSLGYLLRRAQVRAYELFFENLGALELSPARLTALSIIATEPEINQATLAKRLDVAGPSVMKLIDALEASGFIRRMAVPADRRRYSLVLTASGRAMLDTLRERHAAYEAELSRRLSAAERQQLIALLEKLIA</sequence>
<feature type="domain" description="HTH marR-type" evidence="5">
    <location>
        <begin position="29"/>
        <end position="161"/>
    </location>
</feature>
<keyword evidence="2" id="KW-0238">DNA-binding</keyword>
<dbReference type="InterPro" id="IPR023187">
    <property type="entry name" value="Tscrpt_reg_MarR-type_CS"/>
</dbReference>
<dbReference type="PANTHER" id="PTHR42756">
    <property type="entry name" value="TRANSCRIPTIONAL REGULATOR, MARR"/>
    <property type="match status" value="1"/>
</dbReference>
<dbReference type="InterPro" id="IPR000835">
    <property type="entry name" value="HTH_MarR-typ"/>
</dbReference>
<dbReference type="SMART" id="SM00347">
    <property type="entry name" value="HTH_MARR"/>
    <property type="match status" value="1"/>
</dbReference>
<gene>
    <name evidence="6" type="ORF">EOE66_15280</name>
</gene>
<dbReference type="GO" id="GO:0003700">
    <property type="term" value="F:DNA-binding transcription factor activity"/>
    <property type="evidence" value="ECO:0007669"/>
    <property type="project" value="InterPro"/>
</dbReference>
<keyword evidence="3" id="KW-0804">Transcription</keyword>
<evidence type="ECO:0000256" key="3">
    <source>
        <dbReference type="ARBA" id="ARBA00023163"/>
    </source>
</evidence>
<dbReference type="Pfam" id="PF01047">
    <property type="entry name" value="MarR"/>
    <property type="match status" value="1"/>
</dbReference>
<keyword evidence="1" id="KW-0805">Transcription regulation</keyword>
<protein>
    <submittedName>
        <fullName evidence="6">MarR family transcriptional regulator</fullName>
    </submittedName>
</protein>
<feature type="compositionally biased region" description="Low complexity" evidence="4">
    <location>
        <begin position="8"/>
        <end position="19"/>
    </location>
</feature>
<dbReference type="Gene3D" id="1.10.10.10">
    <property type="entry name" value="Winged helix-like DNA-binding domain superfamily/Winged helix DNA-binding domain"/>
    <property type="match status" value="1"/>
</dbReference>
<dbReference type="SUPFAM" id="SSF46785">
    <property type="entry name" value="Winged helix' DNA-binding domain"/>
    <property type="match status" value="1"/>
</dbReference>
<dbReference type="PANTHER" id="PTHR42756:SF1">
    <property type="entry name" value="TRANSCRIPTIONAL REPRESSOR OF EMRAB OPERON"/>
    <property type="match status" value="1"/>
</dbReference>
<dbReference type="GO" id="GO:0003677">
    <property type="term" value="F:DNA binding"/>
    <property type="evidence" value="ECO:0007669"/>
    <property type="project" value="UniProtKB-KW"/>
</dbReference>
<feature type="region of interest" description="Disordered" evidence="4">
    <location>
        <begin position="1"/>
        <end position="20"/>
    </location>
</feature>
<evidence type="ECO:0000313" key="6">
    <source>
        <dbReference type="EMBL" id="RVU45477.1"/>
    </source>
</evidence>
<evidence type="ECO:0000256" key="1">
    <source>
        <dbReference type="ARBA" id="ARBA00023015"/>
    </source>
</evidence>
<organism evidence="6 7">
    <name type="scientific">Rubrivivax rivuli</name>
    <dbReference type="NCBI Taxonomy" id="1862385"/>
    <lineage>
        <taxon>Bacteria</taxon>
        <taxon>Pseudomonadati</taxon>
        <taxon>Pseudomonadota</taxon>
        <taxon>Betaproteobacteria</taxon>
        <taxon>Burkholderiales</taxon>
        <taxon>Sphaerotilaceae</taxon>
        <taxon>Rubrivivax</taxon>
    </lineage>
</organism>
<dbReference type="InterPro" id="IPR036390">
    <property type="entry name" value="WH_DNA-bd_sf"/>
</dbReference>
<dbReference type="InterPro" id="IPR036388">
    <property type="entry name" value="WH-like_DNA-bd_sf"/>
</dbReference>
<name>A0A437RFD4_9BURK</name>
<accession>A0A437RFD4</accession>
<evidence type="ECO:0000256" key="2">
    <source>
        <dbReference type="ARBA" id="ARBA00023125"/>
    </source>
</evidence>
<dbReference type="AlphaFoldDB" id="A0A437RFD4"/>
<reference evidence="6 7" key="1">
    <citation type="submission" date="2019-01" db="EMBL/GenBank/DDBJ databases">
        <authorList>
            <person name="Chen W.-M."/>
        </authorList>
    </citation>
    <scope>NUCLEOTIDE SEQUENCE [LARGE SCALE GENOMIC DNA]</scope>
    <source>
        <strain evidence="6 7">KYPY4</strain>
    </source>
</reference>
<dbReference type="OrthoDB" id="117723at2"/>
<comment type="caution">
    <text evidence="6">The sequence shown here is derived from an EMBL/GenBank/DDBJ whole genome shotgun (WGS) entry which is preliminary data.</text>
</comment>
<dbReference type="PRINTS" id="PR00598">
    <property type="entry name" value="HTHMARR"/>
</dbReference>
<evidence type="ECO:0000313" key="7">
    <source>
        <dbReference type="Proteomes" id="UP000285575"/>
    </source>
</evidence>
<evidence type="ECO:0000256" key="4">
    <source>
        <dbReference type="SAM" id="MobiDB-lite"/>
    </source>
</evidence>
<proteinExistence type="predicted"/>
<dbReference type="PROSITE" id="PS01117">
    <property type="entry name" value="HTH_MARR_1"/>
    <property type="match status" value="1"/>
</dbReference>
<dbReference type="PROSITE" id="PS50995">
    <property type="entry name" value="HTH_MARR_2"/>
    <property type="match status" value="1"/>
</dbReference>
<keyword evidence="7" id="KW-1185">Reference proteome</keyword>
<dbReference type="Proteomes" id="UP000285575">
    <property type="component" value="Unassembled WGS sequence"/>
</dbReference>
<evidence type="ECO:0000259" key="5">
    <source>
        <dbReference type="PROSITE" id="PS50995"/>
    </source>
</evidence>
<dbReference type="RefSeq" id="WP_128229566.1">
    <property type="nucleotide sequence ID" value="NZ_SACR01000004.1"/>
</dbReference>
<dbReference type="EMBL" id="SACR01000004">
    <property type="protein sequence ID" value="RVU45477.1"/>
    <property type="molecule type" value="Genomic_DNA"/>
</dbReference>